<reference evidence="1" key="2">
    <citation type="journal article" date="2023" name="IMA Fungus">
        <title>Comparative genomic study of the Penicillium genus elucidates a diverse pangenome and 15 lateral gene transfer events.</title>
        <authorList>
            <person name="Petersen C."/>
            <person name="Sorensen T."/>
            <person name="Nielsen M.R."/>
            <person name="Sondergaard T.E."/>
            <person name="Sorensen J.L."/>
            <person name="Fitzpatrick D.A."/>
            <person name="Frisvad J.C."/>
            <person name="Nielsen K.L."/>
        </authorList>
    </citation>
    <scope>NUCLEOTIDE SEQUENCE</scope>
    <source>
        <strain evidence="1">IBT 17660</strain>
    </source>
</reference>
<comment type="caution">
    <text evidence="1">The sequence shown here is derived from an EMBL/GenBank/DDBJ whole genome shotgun (WGS) entry which is preliminary data.</text>
</comment>
<protein>
    <recommendedName>
        <fullName evidence="3">Ankyrin</fullName>
    </recommendedName>
</protein>
<evidence type="ECO:0000313" key="2">
    <source>
        <dbReference type="Proteomes" id="UP001147760"/>
    </source>
</evidence>
<dbReference type="AlphaFoldDB" id="A0A9X0BTG9"/>
<accession>A0A9X0BTG9</accession>
<evidence type="ECO:0000313" key="1">
    <source>
        <dbReference type="EMBL" id="KAJ5483476.1"/>
    </source>
</evidence>
<dbReference type="InterPro" id="IPR051616">
    <property type="entry name" value="Cul2-RING_E3_ligase_SR"/>
</dbReference>
<keyword evidence="2" id="KW-1185">Reference proteome</keyword>
<dbReference type="Pfam" id="PF00023">
    <property type="entry name" value="Ank"/>
    <property type="match status" value="1"/>
</dbReference>
<dbReference type="PANTHER" id="PTHR46224">
    <property type="entry name" value="ANKYRIN REPEAT FAMILY PROTEIN"/>
    <property type="match status" value="1"/>
</dbReference>
<dbReference type="EMBL" id="JAPWDO010000002">
    <property type="protein sequence ID" value="KAJ5483476.1"/>
    <property type="molecule type" value="Genomic_DNA"/>
</dbReference>
<evidence type="ECO:0008006" key="3">
    <source>
        <dbReference type="Google" id="ProtNLM"/>
    </source>
</evidence>
<sequence>MCVRKLLEAGASFEDTSSWSTQREDPMTIAAKNGHVDIVRMFLDHGRDPTPAINEPAHSWFPTSNLDDLVVFGNPWSVAVLEGHTSVVSLLIERGFIKRCMEPRKKREWCDLSLCLAVRQRHIPIINLLLAGGCDPNITCGSKVPLHYVAPAPATSTTMEIVRLLVDAGADPTFSSWVQSPFDLALETGNEPFVDYVFKHYVFDTEVILDMVDTIARQHKRLASFLLKKIDLDYTINFGTGARSKLLCVAVAGGFEDLLERLLATRTSVLRDWNCDCGYRDIMALAVVSGNI</sequence>
<proteinExistence type="predicted"/>
<dbReference type="InterPro" id="IPR036770">
    <property type="entry name" value="Ankyrin_rpt-contain_sf"/>
</dbReference>
<name>A0A9X0BTG9_9EURO</name>
<reference evidence="1" key="1">
    <citation type="submission" date="2022-12" db="EMBL/GenBank/DDBJ databases">
        <authorList>
            <person name="Petersen C."/>
        </authorList>
    </citation>
    <scope>NUCLEOTIDE SEQUENCE</scope>
    <source>
        <strain evidence="1">IBT 17660</strain>
    </source>
</reference>
<dbReference type="InterPro" id="IPR002110">
    <property type="entry name" value="Ankyrin_rpt"/>
</dbReference>
<dbReference type="Proteomes" id="UP001147760">
    <property type="component" value="Unassembled WGS sequence"/>
</dbReference>
<dbReference type="SUPFAM" id="SSF48403">
    <property type="entry name" value="Ankyrin repeat"/>
    <property type="match status" value="1"/>
</dbReference>
<dbReference type="OrthoDB" id="366390at2759"/>
<dbReference type="SMART" id="SM00248">
    <property type="entry name" value="ANK"/>
    <property type="match status" value="5"/>
</dbReference>
<dbReference type="Gene3D" id="1.25.40.20">
    <property type="entry name" value="Ankyrin repeat-containing domain"/>
    <property type="match status" value="1"/>
</dbReference>
<organism evidence="1 2">
    <name type="scientific">Penicillium desertorum</name>
    <dbReference type="NCBI Taxonomy" id="1303715"/>
    <lineage>
        <taxon>Eukaryota</taxon>
        <taxon>Fungi</taxon>
        <taxon>Dikarya</taxon>
        <taxon>Ascomycota</taxon>
        <taxon>Pezizomycotina</taxon>
        <taxon>Eurotiomycetes</taxon>
        <taxon>Eurotiomycetidae</taxon>
        <taxon>Eurotiales</taxon>
        <taxon>Aspergillaceae</taxon>
        <taxon>Penicillium</taxon>
    </lineage>
</organism>
<dbReference type="PANTHER" id="PTHR46224:SF64">
    <property type="entry name" value="IQ MOTIF AND ANKYRIN REPEAT DOMAIN-CONTAINING PROTEIN 1"/>
    <property type="match status" value="1"/>
</dbReference>
<gene>
    <name evidence="1" type="ORF">N7530_002722</name>
</gene>